<accession>A0AAV0INM2</accession>
<name>A0AAV0INM2_9ROSI</name>
<dbReference type="Proteomes" id="UP001154282">
    <property type="component" value="Unassembled WGS sequence"/>
</dbReference>
<dbReference type="EMBL" id="CAMGYJ010000004">
    <property type="protein sequence ID" value="CAI0399181.1"/>
    <property type="molecule type" value="Genomic_DNA"/>
</dbReference>
<organism evidence="1 2">
    <name type="scientific">Linum tenue</name>
    <dbReference type="NCBI Taxonomy" id="586396"/>
    <lineage>
        <taxon>Eukaryota</taxon>
        <taxon>Viridiplantae</taxon>
        <taxon>Streptophyta</taxon>
        <taxon>Embryophyta</taxon>
        <taxon>Tracheophyta</taxon>
        <taxon>Spermatophyta</taxon>
        <taxon>Magnoliopsida</taxon>
        <taxon>eudicotyledons</taxon>
        <taxon>Gunneridae</taxon>
        <taxon>Pentapetalae</taxon>
        <taxon>rosids</taxon>
        <taxon>fabids</taxon>
        <taxon>Malpighiales</taxon>
        <taxon>Linaceae</taxon>
        <taxon>Linum</taxon>
    </lineage>
</organism>
<reference evidence="1" key="1">
    <citation type="submission" date="2022-08" db="EMBL/GenBank/DDBJ databases">
        <authorList>
            <person name="Gutierrez-Valencia J."/>
        </authorList>
    </citation>
    <scope>NUCLEOTIDE SEQUENCE</scope>
</reference>
<comment type="caution">
    <text evidence="1">The sequence shown here is derived from an EMBL/GenBank/DDBJ whole genome shotgun (WGS) entry which is preliminary data.</text>
</comment>
<keyword evidence="2" id="KW-1185">Reference proteome</keyword>
<dbReference type="AlphaFoldDB" id="A0AAV0INM2"/>
<gene>
    <name evidence="1" type="ORF">LITE_LOCUS10198</name>
</gene>
<sequence>MGNRTIQEKVHRSKRRGFWDDTVRCWEKDVSRNQYGARDCGALFG</sequence>
<evidence type="ECO:0000313" key="2">
    <source>
        <dbReference type="Proteomes" id="UP001154282"/>
    </source>
</evidence>
<evidence type="ECO:0000313" key="1">
    <source>
        <dbReference type="EMBL" id="CAI0399181.1"/>
    </source>
</evidence>
<protein>
    <submittedName>
        <fullName evidence="1">Uncharacterized protein</fullName>
    </submittedName>
</protein>
<proteinExistence type="predicted"/>